<name>A0A6N8SI66_9HYPH</name>
<dbReference type="GO" id="GO:0030246">
    <property type="term" value="F:carbohydrate binding"/>
    <property type="evidence" value="ECO:0007669"/>
    <property type="project" value="InterPro"/>
</dbReference>
<accession>A0A6N8SI66</accession>
<dbReference type="AlphaFoldDB" id="A0A6N8SI66"/>
<organism evidence="1 2">
    <name type="scientific">Shinella kummerowiae</name>
    <dbReference type="NCBI Taxonomy" id="417745"/>
    <lineage>
        <taxon>Bacteria</taxon>
        <taxon>Pseudomonadati</taxon>
        <taxon>Pseudomonadota</taxon>
        <taxon>Alphaproteobacteria</taxon>
        <taxon>Hyphomicrobiales</taxon>
        <taxon>Rhizobiaceae</taxon>
        <taxon>Shinella</taxon>
    </lineage>
</organism>
<dbReference type="OrthoDB" id="7335506at2"/>
<evidence type="ECO:0000313" key="2">
    <source>
        <dbReference type="Proteomes" id="UP000435802"/>
    </source>
</evidence>
<reference evidence="1 2" key="1">
    <citation type="submission" date="2019-12" db="EMBL/GenBank/DDBJ databases">
        <title>Shinella kummerowiae sp. nov., a symbiotic bacterium isolated from root nodules of the herbal legume Kummerowia stipulacea.</title>
        <authorList>
            <person name="Gao J."/>
        </authorList>
    </citation>
    <scope>NUCLEOTIDE SEQUENCE [LARGE SCALE GENOMIC DNA]</scope>
    <source>
        <strain evidence="1 2">CCBAU 25048</strain>
    </source>
</reference>
<protein>
    <recommendedName>
        <fullName evidence="3">Aldose 1-epimerase</fullName>
    </recommendedName>
</protein>
<comment type="caution">
    <text evidence="1">The sequence shown here is derived from an EMBL/GenBank/DDBJ whole genome shotgun (WGS) entry which is preliminary data.</text>
</comment>
<dbReference type="Proteomes" id="UP000435802">
    <property type="component" value="Unassembled WGS sequence"/>
</dbReference>
<dbReference type="EMBL" id="WUMK01000010">
    <property type="protein sequence ID" value="MXN48411.1"/>
    <property type="molecule type" value="Genomic_DNA"/>
</dbReference>
<dbReference type="Gene3D" id="2.70.98.10">
    <property type="match status" value="1"/>
</dbReference>
<evidence type="ECO:0000313" key="1">
    <source>
        <dbReference type="EMBL" id="MXN48411.1"/>
    </source>
</evidence>
<gene>
    <name evidence="1" type="ORF">GR138_24665</name>
</gene>
<proteinExistence type="predicted"/>
<dbReference type="InterPro" id="IPR014718">
    <property type="entry name" value="GH-type_carb-bd"/>
</dbReference>
<dbReference type="RefSeq" id="WP_160861903.1">
    <property type="nucleotide sequence ID" value="NZ_WUMK01000010.1"/>
</dbReference>
<keyword evidence="2" id="KW-1185">Reference proteome</keyword>
<sequence length="340" mass="37362">MSVATEYRALAWAHGCLSVQSLGGMLGPVLFLLPDGRQVSPLHVAPWGRDPQREALPEILQELRGEWPCVPFGSDAVRALPDGWSSTGESFDGAGVPHGHGSNVHWEWGACDDRRISLNCHYPESHPIRQLRRHIVPDPTAPAVDIVLEIGARRACRLPIGLHPTFRLPPRAGAVLIEPGFYDRVSSFPGDVEPGAALFVPDRYWPSLQSVETRSGATLDAAQVPLAADAEDLLQLVGIDGSLALYYRDEGFRARLTWQKEHFPSLLLWYSNRGRKAYPWDGRHVALGVEPIASAFDLGPAVSTADNPVAQAGTPTWMAFEPDRVFTTRYRLSVEAVRMA</sequence>
<evidence type="ECO:0008006" key="3">
    <source>
        <dbReference type="Google" id="ProtNLM"/>
    </source>
</evidence>